<keyword evidence="2" id="KW-1185">Reference proteome</keyword>
<dbReference type="HOGENOM" id="CLU_2893067_0_0_2"/>
<gene>
    <name evidence="1" type="ordered locus">CENSYa_0013</name>
</gene>
<dbReference type="STRING" id="414004.CENSYa_0013"/>
<name>A0RTK4_CENSY</name>
<dbReference type="EMBL" id="DP000238">
    <property type="protein sequence ID" value="ABK76664.1"/>
    <property type="molecule type" value="Genomic_DNA"/>
</dbReference>
<dbReference type="Proteomes" id="UP000000758">
    <property type="component" value="Chromosome"/>
</dbReference>
<organism evidence="1 2">
    <name type="scientific">Cenarchaeum symbiosum (strain A)</name>
    <dbReference type="NCBI Taxonomy" id="414004"/>
    <lineage>
        <taxon>Archaea</taxon>
        <taxon>Nitrososphaerota</taxon>
        <taxon>Candidatus Cenarchaeales</taxon>
        <taxon>Candidatus Cenarchaeaceae</taxon>
        <taxon>Candidatus Cenarchaeum</taxon>
    </lineage>
</organism>
<dbReference type="EnsemblBacteria" id="ABK76664">
    <property type="protein sequence ID" value="ABK76664"/>
    <property type="gene ID" value="CENSYa_0013"/>
</dbReference>
<evidence type="ECO:0000313" key="2">
    <source>
        <dbReference type="Proteomes" id="UP000000758"/>
    </source>
</evidence>
<dbReference type="AlphaFoldDB" id="A0RTK4"/>
<accession>A0RTK4</accession>
<proteinExistence type="predicted"/>
<reference evidence="1 2" key="1">
    <citation type="journal article" date="2006" name="Proc. Natl. Acad. Sci. U.S.A.">
        <title>Genomic analysis of the uncultivated marine crenarchaeote Cenarchaeum symbiosum.</title>
        <authorList>
            <person name="Hallam S.J."/>
            <person name="Konstantinidis K.T."/>
            <person name="Putnam N."/>
            <person name="Schleper C."/>
            <person name="Watanabe Y."/>
            <person name="Sugahara J."/>
            <person name="Preston C."/>
            <person name="de la Torre J."/>
            <person name="Richardson P.M."/>
            <person name="DeLong E.F."/>
        </authorList>
    </citation>
    <scope>NUCLEOTIDE SEQUENCE [LARGE SCALE GENOMIC DNA]</scope>
    <source>
        <strain evidence="2">A</strain>
    </source>
</reference>
<dbReference type="KEGG" id="csy:CENSYa_0013"/>
<protein>
    <submittedName>
        <fullName evidence="1">Uncharacterized protein</fullName>
    </submittedName>
</protein>
<evidence type="ECO:0000313" key="1">
    <source>
        <dbReference type="EMBL" id="ABK76664.1"/>
    </source>
</evidence>
<sequence>MADRSAVSRIMQLINYELLFRDTCGMPNSIFEAILVLFERRHMPIRISILYLLLDNNKLDLI</sequence>